<evidence type="ECO:0000256" key="4">
    <source>
        <dbReference type="ARBA" id="ARBA00023118"/>
    </source>
</evidence>
<keyword evidence="3" id="KW-0694">RNA-binding</keyword>
<keyword evidence="6" id="KW-1185">Reference proteome</keyword>
<organism evidence="5 6">
    <name type="scientific">Sphaerotilus microaerophilus</name>
    <dbReference type="NCBI Taxonomy" id="2914710"/>
    <lineage>
        <taxon>Bacteria</taxon>
        <taxon>Pseudomonadati</taxon>
        <taxon>Pseudomonadota</taxon>
        <taxon>Betaproteobacteria</taxon>
        <taxon>Burkholderiales</taxon>
        <taxon>Sphaerotilaceae</taxon>
        <taxon>Sphaerotilus</taxon>
    </lineage>
</organism>
<evidence type="ECO:0000256" key="2">
    <source>
        <dbReference type="ARBA" id="ARBA00016109"/>
    </source>
</evidence>
<reference evidence="5" key="1">
    <citation type="submission" date="2022-04" db="EMBL/GenBank/DDBJ databases">
        <title>Whole genome sequence of Sphaerotilus sp. FB-5.</title>
        <authorList>
            <person name="Takeda M."/>
            <person name="Narihara S."/>
            <person name="Akimoto M."/>
            <person name="Akimoto R."/>
            <person name="Nishiyashiki S."/>
            <person name="Murakami T."/>
        </authorList>
    </citation>
    <scope>NUCLEOTIDE SEQUENCE</scope>
    <source>
        <strain evidence="5">FB-5</strain>
    </source>
</reference>
<dbReference type="InterPro" id="IPR005510">
    <property type="entry name" value="Csm4"/>
</dbReference>
<dbReference type="NCBIfam" id="TIGR01903">
    <property type="entry name" value="cas5_csm4"/>
    <property type="match status" value="1"/>
</dbReference>
<sequence length="323" mass="34621">MPMRTFKLTLRPESAFGTPLAGDTLFGHLCWALRWRQGEAGLIKLLEGYTRGQPFAVLSDALPAGLLPRPNLPASRLQRAGDPKVDPKQRKADKQLAWLPAEQAARPMVDWVRVGLDKARSVQTEVRTQNTIHRLTGTTGTGVFAPRQVDTLVHAPGAALEVYAVLDTDRLPLPSFVQALADIGVNGFGRDASTGLGKFTLVGEAAAHSWPTPPGARHALTLAPCAPVPADLDADDCHYQPVTRFGRHGSLHVLTGRPFKRPLLLLRSAAVLAWRHPSNECPAFHGQGLGGVAQPISAAEPATVHQGYAPVLPLALPELKEAA</sequence>
<evidence type="ECO:0000313" key="6">
    <source>
        <dbReference type="Proteomes" id="UP001057498"/>
    </source>
</evidence>
<comment type="similarity">
    <text evidence="1">Belongs to the CRISPR-associated Csm4 family.</text>
</comment>
<evidence type="ECO:0000256" key="1">
    <source>
        <dbReference type="ARBA" id="ARBA00005772"/>
    </source>
</evidence>
<dbReference type="RefSeq" id="WP_251971870.1">
    <property type="nucleotide sequence ID" value="NZ_AP025730.1"/>
</dbReference>
<evidence type="ECO:0000313" key="5">
    <source>
        <dbReference type="EMBL" id="BDI03596.1"/>
    </source>
</evidence>
<dbReference type="Proteomes" id="UP001057498">
    <property type="component" value="Chromosome"/>
</dbReference>
<proteinExistence type="inferred from homology"/>
<gene>
    <name evidence="5" type="ORF">CATMQ487_05660</name>
</gene>
<protein>
    <recommendedName>
        <fullName evidence="2">CRISPR system Cms protein Csm4</fullName>
    </recommendedName>
</protein>
<keyword evidence="4" id="KW-0051">Antiviral defense</keyword>
<accession>A0ABM7YHC1</accession>
<evidence type="ECO:0000256" key="3">
    <source>
        <dbReference type="ARBA" id="ARBA00022884"/>
    </source>
</evidence>
<dbReference type="EMBL" id="AP025730">
    <property type="protein sequence ID" value="BDI03596.1"/>
    <property type="molecule type" value="Genomic_DNA"/>
</dbReference>
<name>A0ABM7YHC1_9BURK</name>